<dbReference type="OrthoDB" id="9802805at2"/>
<evidence type="ECO:0000256" key="1">
    <source>
        <dbReference type="ARBA" id="ARBA00001936"/>
    </source>
</evidence>
<dbReference type="AlphaFoldDB" id="A0A402B8L7"/>
<dbReference type="GO" id="GO:0046872">
    <property type="term" value="F:metal ion binding"/>
    <property type="evidence" value="ECO:0007669"/>
    <property type="project" value="UniProtKB-KW"/>
</dbReference>
<comment type="caution">
    <text evidence="8">The sequence shown here is derived from an EMBL/GenBank/DDBJ whole genome shotgun (WGS) entry which is preliminary data.</text>
</comment>
<dbReference type="SUPFAM" id="SSF55811">
    <property type="entry name" value="Nudix"/>
    <property type="match status" value="1"/>
</dbReference>
<evidence type="ECO:0000259" key="7">
    <source>
        <dbReference type="PROSITE" id="PS51462"/>
    </source>
</evidence>
<dbReference type="GO" id="GO:0010945">
    <property type="term" value="F:coenzyme A diphosphatase activity"/>
    <property type="evidence" value="ECO:0007669"/>
    <property type="project" value="InterPro"/>
</dbReference>
<evidence type="ECO:0000256" key="4">
    <source>
        <dbReference type="ARBA" id="ARBA00022801"/>
    </source>
</evidence>
<organism evidence="8 9">
    <name type="scientific">Dictyobacter alpinus</name>
    <dbReference type="NCBI Taxonomy" id="2014873"/>
    <lineage>
        <taxon>Bacteria</taxon>
        <taxon>Bacillati</taxon>
        <taxon>Chloroflexota</taxon>
        <taxon>Ktedonobacteria</taxon>
        <taxon>Ktedonobacterales</taxon>
        <taxon>Dictyobacteraceae</taxon>
        <taxon>Dictyobacter</taxon>
    </lineage>
</organism>
<dbReference type="PROSITE" id="PS51462">
    <property type="entry name" value="NUDIX"/>
    <property type="match status" value="1"/>
</dbReference>
<sequence>MDGLNLANNTEVINRLRQRLAPVDLAESLIDTIEGQQEKARKAAVLLPFFLQDNELHLVLIRRASTLRSHSGEIAFPGGKVDPTDHSVVMTALREAHEEIGLQPELVQPLGVLDPVFTVVSNYLITPVVAYLPQGVGELVLQESEVAELVIVSLARLADPSIAHTEQWTRNNQTRTVHFYDYGHHRIWGATGRIIASLFDLLTPHDS</sequence>
<gene>
    <name evidence="8" type="ORF">KDA_32370</name>
</gene>
<protein>
    <submittedName>
        <fullName evidence="8">Coenzyme A pyrophosphatase</fullName>
    </submittedName>
</protein>
<feature type="domain" description="Nudix hydrolase" evidence="7">
    <location>
        <begin position="40"/>
        <end position="174"/>
    </location>
</feature>
<name>A0A402B8L7_9CHLR</name>
<keyword evidence="6" id="KW-0464">Manganese</keyword>
<accession>A0A402B8L7</accession>
<keyword evidence="9" id="KW-1185">Reference proteome</keyword>
<dbReference type="InterPro" id="IPR000086">
    <property type="entry name" value="NUDIX_hydrolase_dom"/>
</dbReference>
<dbReference type="Pfam" id="PF00293">
    <property type="entry name" value="NUDIX"/>
    <property type="match status" value="1"/>
</dbReference>
<evidence type="ECO:0000256" key="2">
    <source>
        <dbReference type="ARBA" id="ARBA00001946"/>
    </source>
</evidence>
<evidence type="ECO:0000313" key="9">
    <source>
        <dbReference type="Proteomes" id="UP000287171"/>
    </source>
</evidence>
<comment type="cofactor">
    <cofactor evidence="2">
        <name>Mg(2+)</name>
        <dbReference type="ChEBI" id="CHEBI:18420"/>
    </cofactor>
</comment>
<dbReference type="Proteomes" id="UP000287171">
    <property type="component" value="Unassembled WGS sequence"/>
</dbReference>
<dbReference type="PANTHER" id="PTHR12992">
    <property type="entry name" value="NUDIX HYDROLASE"/>
    <property type="match status" value="1"/>
</dbReference>
<dbReference type="InterPro" id="IPR045121">
    <property type="entry name" value="CoAse"/>
</dbReference>
<dbReference type="InterPro" id="IPR015797">
    <property type="entry name" value="NUDIX_hydrolase-like_dom_sf"/>
</dbReference>
<dbReference type="Gene3D" id="3.90.79.10">
    <property type="entry name" value="Nucleoside Triphosphate Pyrophosphohydrolase"/>
    <property type="match status" value="1"/>
</dbReference>
<evidence type="ECO:0000256" key="3">
    <source>
        <dbReference type="ARBA" id="ARBA00022723"/>
    </source>
</evidence>
<reference evidence="9" key="1">
    <citation type="submission" date="2018-12" db="EMBL/GenBank/DDBJ databases">
        <title>Tengunoibacter tsumagoiensis gen. nov., sp. nov., Dictyobacter kobayashii sp. nov., D. alpinus sp. nov., and D. joshuensis sp. nov. and description of Dictyobacteraceae fam. nov. within the order Ktedonobacterales isolated from Tengu-no-mugimeshi.</title>
        <authorList>
            <person name="Wang C.M."/>
            <person name="Zheng Y."/>
            <person name="Sakai Y."/>
            <person name="Toyoda A."/>
            <person name="Minakuchi Y."/>
            <person name="Abe K."/>
            <person name="Yokota A."/>
            <person name="Yabe S."/>
        </authorList>
    </citation>
    <scope>NUCLEOTIDE SEQUENCE [LARGE SCALE GENOMIC DNA]</scope>
    <source>
        <strain evidence="9">Uno16</strain>
    </source>
</reference>
<comment type="cofactor">
    <cofactor evidence="1">
        <name>Mn(2+)</name>
        <dbReference type="ChEBI" id="CHEBI:29035"/>
    </cofactor>
</comment>
<proteinExistence type="predicted"/>
<evidence type="ECO:0000256" key="6">
    <source>
        <dbReference type="ARBA" id="ARBA00023211"/>
    </source>
</evidence>
<keyword evidence="4" id="KW-0378">Hydrolase</keyword>
<evidence type="ECO:0000313" key="8">
    <source>
        <dbReference type="EMBL" id="GCE27753.1"/>
    </source>
</evidence>
<dbReference type="EMBL" id="BIFT01000001">
    <property type="protein sequence ID" value="GCE27753.1"/>
    <property type="molecule type" value="Genomic_DNA"/>
</dbReference>
<dbReference type="PANTHER" id="PTHR12992:SF11">
    <property type="entry name" value="MITOCHONDRIAL COENZYME A DIPHOSPHATASE NUDT8"/>
    <property type="match status" value="1"/>
</dbReference>
<dbReference type="CDD" id="cd03426">
    <property type="entry name" value="NUDIX_CoAse_Nudt7"/>
    <property type="match status" value="1"/>
</dbReference>
<evidence type="ECO:0000256" key="5">
    <source>
        <dbReference type="ARBA" id="ARBA00022842"/>
    </source>
</evidence>
<keyword evidence="5" id="KW-0460">Magnesium</keyword>
<keyword evidence="3" id="KW-0479">Metal-binding</keyword>